<evidence type="ECO:0000256" key="1">
    <source>
        <dbReference type="ARBA" id="ARBA00004300"/>
    </source>
</evidence>
<feature type="coiled-coil region" evidence="7">
    <location>
        <begin position="452"/>
        <end position="486"/>
    </location>
</feature>
<feature type="region of interest" description="Disordered" evidence="8">
    <location>
        <begin position="70"/>
        <end position="121"/>
    </location>
</feature>
<dbReference type="GO" id="GO:0005874">
    <property type="term" value="C:microtubule"/>
    <property type="evidence" value="ECO:0007669"/>
    <property type="project" value="UniProtKB-KW"/>
</dbReference>
<feature type="region of interest" description="Disordered" evidence="8">
    <location>
        <begin position="231"/>
        <end position="265"/>
    </location>
</feature>
<evidence type="ECO:0000256" key="8">
    <source>
        <dbReference type="SAM" id="MobiDB-lite"/>
    </source>
</evidence>
<dbReference type="Pfam" id="PF06657">
    <property type="entry name" value="Cep57_MT_bd"/>
    <property type="match status" value="1"/>
</dbReference>
<dbReference type="GO" id="GO:0005813">
    <property type="term" value="C:centrosome"/>
    <property type="evidence" value="ECO:0007669"/>
    <property type="project" value="UniProtKB-SubCell"/>
</dbReference>
<evidence type="ECO:0000256" key="7">
    <source>
        <dbReference type="SAM" id="Coils"/>
    </source>
</evidence>
<feature type="coiled-coil region" evidence="7">
    <location>
        <begin position="379"/>
        <end position="420"/>
    </location>
</feature>
<evidence type="ECO:0000313" key="11">
    <source>
        <dbReference type="Proteomes" id="UP000515154"/>
    </source>
</evidence>
<accession>A0A7E6ENQ6</accession>
<dbReference type="Proteomes" id="UP000515154">
    <property type="component" value="Linkage group LG2"/>
</dbReference>
<dbReference type="GO" id="GO:0042802">
    <property type="term" value="F:identical protein binding"/>
    <property type="evidence" value="ECO:0007669"/>
    <property type="project" value="InterPro"/>
</dbReference>
<dbReference type="Pfam" id="PF14073">
    <property type="entry name" value="Cep57_CLD"/>
    <property type="match status" value="1"/>
</dbReference>
<evidence type="ECO:0000256" key="5">
    <source>
        <dbReference type="ARBA" id="ARBA00023054"/>
    </source>
</evidence>
<evidence type="ECO:0000256" key="6">
    <source>
        <dbReference type="ARBA" id="ARBA00023212"/>
    </source>
</evidence>
<keyword evidence="5 7" id="KW-0175">Coiled coil</keyword>
<proteinExistence type="inferred from homology"/>
<dbReference type="InterPro" id="IPR024957">
    <property type="entry name" value="Cep57_MT-bd_dom"/>
</dbReference>
<evidence type="ECO:0000313" key="12">
    <source>
        <dbReference type="RefSeq" id="XP_036356560.1"/>
    </source>
</evidence>
<feature type="compositionally biased region" description="Polar residues" evidence="8">
    <location>
        <begin position="96"/>
        <end position="121"/>
    </location>
</feature>
<sequence length="676" mass="76662">MYHTKLKKKHFILSLKRSFLLCHPIKAFFQKMCLMSSLSGSSSIEIPLDASLENQVQEFRAALRSFEEDLENEEVDHSQAMSHSKHCISEPDAYGNYSQDNSGNDTTVKGLTHPQEPQQKMSSVIAAKQVEMANLSDSSDLQPGSEQIFDDISTGSYRKLPLTSDSQQLSERPVYGFPKPKTQALMTALRSFEKQMKNLESELNLAMSRNKQLLSEADTYKNCPKNKAGKETFESLAPQQSKPEGKRTSVTATKQKADQIFSPPSCCDVRPHSDQIFDISTGSYKKLPTTKPSINDDHQTSDKPVYTFSETNIEALMNGLKSYKQHVDILESGPSQAVTHTTQCASTETDDHKNHSQRSSRNETTAERWTHPQDVIASIARIKSRCVLLKKNLEQLRQLALKAEQNKVNLQKELENQKSSKTLTLHQSSTHQLSLDQITGLEREILQLSIIQNVAEQRIKLLEQALAIEKKQMERLETALKSLTHQDGADVNMQDVFTLTKPHSKCQHLDSSANKRLITGTASTDCASSSLLNCNNLQDLFAQLQREFCQLTWKHQNLTKLYNETCESQLHKDLETEIDNLVDLMETKAKQMVKIRKVLYPPKKETKHEKRKKRETNQSLCKTKTASLGNHSRTSKRACRNLPQTGSENVARKPHQISKDTRKLQATLRQEDLRWV</sequence>
<dbReference type="InterPro" id="IPR051756">
    <property type="entry name" value="Centrosomal_MT-associated"/>
</dbReference>
<feature type="compositionally biased region" description="Polar residues" evidence="8">
    <location>
        <begin position="617"/>
        <end position="632"/>
    </location>
</feature>
<dbReference type="KEGG" id="osn:115227230"/>
<dbReference type="PANTHER" id="PTHR19336:SF9">
    <property type="entry name" value="SPINDLE POLE BODY PROTEIN PPC89"/>
    <property type="match status" value="1"/>
</dbReference>
<evidence type="ECO:0000256" key="3">
    <source>
        <dbReference type="ARBA" id="ARBA00022490"/>
    </source>
</evidence>
<evidence type="ECO:0000256" key="4">
    <source>
        <dbReference type="ARBA" id="ARBA00022701"/>
    </source>
</evidence>
<keyword evidence="4" id="KW-0493">Microtubule</keyword>
<feature type="domain" description="Cep57 centrosome localisation" evidence="10">
    <location>
        <begin position="315"/>
        <end position="493"/>
    </location>
</feature>
<feature type="region of interest" description="Disordered" evidence="8">
    <location>
        <begin position="603"/>
        <end position="636"/>
    </location>
</feature>
<dbReference type="RefSeq" id="XP_036356560.1">
    <property type="nucleotide sequence ID" value="XM_036500667.1"/>
</dbReference>
<evidence type="ECO:0000256" key="2">
    <source>
        <dbReference type="ARBA" id="ARBA00008179"/>
    </source>
</evidence>
<dbReference type="InterPro" id="IPR025913">
    <property type="entry name" value="Cep57_CLD"/>
</dbReference>
<dbReference type="PANTHER" id="PTHR19336">
    <property type="entry name" value="UNCHARACTERIZED DUF1167"/>
    <property type="match status" value="1"/>
</dbReference>
<feature type="compositionally biased region" description="Basic and acidic residues" evidence="8">
    <location>
        <begin position="349"/>
        <end position="369"/>
    </location>
</feature>
<dbReference type="AlphaFoldDB" id="A0A7E6ENQ6"/>
<dbReference type="Gene3D" id="1.20.58.90">
    <property type="match status" value="1"/>
</dbReference>
<organism evidence="11 12">
    <name type="scientific">Octopus sinensis</name>
    <name type="common">East Asian common octopus</name>
    <dbReference type="NCBI Taxonomy" id="2607531"/>
    <lineage>
        <taxon>Eukaryota</taxon>
        <taxon>Metazoa</taxon>
        <taxon>Spiralia</taxon>
        <taxon>Lophotrochozoa</taxon>
        <taxon>Mollusca</taxon>
        <taxon>Cephalopoda</taxon>
        <taxon>Coleoidea</taxon>
        <taxon>Octopodiformes</taxon>
        <taxon>Octopoda</taxon>
        <taxon>Incirrata</taxon>
        <taxon>Octopodidae</taxon>
        <taxon>Octopus</taxon>
    </lineage>
</organism>
<keyword evidence="3" id="KW-0963">Cytoplasm</keyword>
<comment type="subcellular location">
    <subcellularLocation>
        <location evidence="1">Cytoplasm</location>
        <location evidence="1">Cytoskeleton</location>
        <location evidence="1">Microtubule organizing center</location>
        <location evidence="1">Centrosome</location>
    </subcellularLocation>
</comment>
<dbReference type="GO" id="GO:0043015">
    <property type="term" value="F:gamma-tubulin binding"/>
    <property type="evidence" value="ECO:0007669"/>
    <property type="project" value="InterPro"/>
</dbReference>
<gene>
    <name evidence="12" type="primary">LOC115227230</name>
</gene>
<feature type="compositionally biased region" description="Polar residues" evidence="8">
    <location>
        <begin position="334"/>
        <end position="347"/>
    </location>
</feature>
<feature type="region of interest" description="Disordered" evidence="8">
    <location>
        <begin position="334"/>
        <end position="369"/>
    </location>
</feature>
<evidence type="ECO:0000259" key="10">
    <source>
        <dbReference type="Pfam" id="PF14073"/>
    </source>
</evidence>
<keyword evidence="6" id="KW-0206">Cytoskeleton</keyword>
<name>A0A7E6ENQ6_9MOLL</name>
<comment type="similarity">
    <text evidence="2">Belongs to the translokin family.</text>
</comment>
<feature type="coiled-coil region" evidence="7">
    <location>
        <begin position="182"/>
        <end position="216"/>
    </location>
</feature>
<feature type="domain" description="Cep57 centrosome microtubule-binding" evidence="9">
    <location>
        <begin position="529"/>
        <end position="598"/>
    </location>
</feature>
<protein>
    <submittedName>
        <fullName evidence="12">Uncharacterized protein LOC115227230 isoform X1</fullName>
    </submittedName>
</protein>
<reference evidence="12" key="1">
    <citation type="submission" date="2025-08" db="UniProtKB">
        <authorList>
            <consortium name="RefSeq"/>
        </authorList>
    </citation>
    <scope>IDENTIFICATION</scope>
</reference>
<dbReference type="GO" id="GO:0008017">
    <property type="term" value="F:microtubule binding"/>
    <property type="evidence" value="ECO:0007669"/>
    <property type="project" value="InterPro"/>
</dbReference>
<feature type="compositionally biased region" description="Polar residues" evidence="8">
    <location>
        <begin position="237"/>
        <end position="254"/>
    </location>
</feature>
<evidence type="ECO:0000259" key="9">
    <source>
        <dbReference type="Pfam" id="PF06657"/>
    </source>
</evidence>
<keyword evidence="11" id="KW-1185">Reference proteome</keyword>